<comment type="caution">
    <text evidence="2">The sequence shown here is derived from an EMBL/GenBank/DDBJ whole genome shotgun (WGS) entry which is preliminary data.</text>
</comment>
<proteinExistence type="predicted"/>
<name>A0A9D4UTJ4_ADICA</name>
<feature type="compositionally biased region" description="Polar residues" evidence="1">
    <location>
        <begin position="64"/>
        <end position="73"/>
    </location>
</feature>
<feature type="region of interest" description="Disordered" evidence="1">
    <location>
        <begin position="64"/>
        <end position="91"/>
    </location>
</feature>
<protein>
    <submittedName>
        <fullName evidence="2">Uncharacterized protein</fullName>
    </submittedName>
</protein>
<gene>
    <name evidence="2" type="ORF">GOP47_0011111</name>
</gene>
<reference evidence="2" key="1">
    <citation type="submission" date="2021-01" db="EMBL/GenBank/DDBJ databases">
        <title>Adiantum capillus-veneris genome.</title>
        <authorList>
            <person name="Fang Y."/>
            <person name="Liao Q."/>
        </authorList>
    </citation>
    <scope>NUCLEOTIDE SEQUENCE</scope>
    <source>
        <strain evidence="2">H3</strain>
        <tissue evidence="2">Leaf</tissue>
    </source>
</reference>
<feature type="non-terminal residue" evidence="2">
    <location>
        <position position="91"/>
    </location>
</feature>
<dbReference type="Proteomes" id="UP000886520">
    <property type="component" value="Chromosome 11"/>
</dbReference>
<evidence type="ECO:0000313" key="3">
    <source>
        <dbReference type="Proteomes" id="UP000886520"/>
    </source>
</evidence>
<evidence type="ECO:0000313" key="2">
    <source>
        <dbReference type="EMBL" id="KAI5073098.1"/>
    </source>
</evidence>
<keyword evidence="3" id="KW-1185">Reference proteome</keyword>
<sequence length="91" mass="10232">MYSSPSPDSKKRGDISRVSGFEVLEQDMQGRKRFLMGESVASHRSSMGRELADHDNMKIRQSLHSSCLMSPSTMVDIREEEDEPTQQPSSA</sequence>
<evidence type="ECO:0000256" key="1">
    <source>
        <dbReference type="SAM" id="MobiDB-lite"/>
    </source>
</evidence>
<organism evidence="2 3">
    <name type="scientific">Adiantum capillus-veneris</name>
    <name type="common">Maidenhair fern</name>
    <dbReference type="NCBI Taxonomy" id="13818"/>
    <lineage>
        <taxon>Eukaryota</taxon>
        <taxon>Viridiplantae</taxon>
        <taxon>Streptophyta</taxon>
        <taxon>Embryophyta</taxon>
        <taxon>Tracheophyta</taxon>
        <taxon>Polypodiopsida</taxon>
        <taxon>Polypodiidae</taxon>
        <taxon>Polypodiales</taxon>
        <taxon>Pteridineae</taxon>
        <taxon>Pteridaceae</taxon>
        <taxon>Vittarioideae</taxon>
        <taxon>Adiantum</taxon>
    </lineage>
</organism>
<dbReference type="EMBL" id="JABFUD020000011">
    <property type="protein sequence ID" value="KAI5073098.1"/>
    <property type="molecule type" value="Genomic_DNA"/>
</dbReference>
<dbReference type="AlphaFoldDB" id="A0A9D4UTJ4"/>
<accession>A0A9D4UTJ4</accession>